<evidence type="ECO:0000313" key="2">
    <source>
        <dbReference type="EMBL" id="QOK24208.1"/>
    </source>
</evidence>
<accession>A0A7L9J3R9</accession>
<protein>
    <submittedName>
        <fullName evidence="2">Uncharacterized protein</fullName>
    </submittedName>
</protein>
<sequence>MSAKDRRSVGELLLDSELAARDVLMDADEVDGATMLRTWGEVVESAGDLWDSLPRPDIGAEDTDYSLMAQLQAMNGHLMRTARGRQWPGEGDPDERLLRIAENLTRASDLLARRDSTAMNPQIRADVGAARARLVHTLYIGAHGVHVTLDREVRNMQARRAAVRSPEAGKRPPGPDYPNNLEFAVMSRTRDRIAAFEQLAGSYVSRTYPHALDGEHKPPPQADRLRQALATWDIQAHRSLSRSPSAENIFLAAQTQMMIAQGGQVLLRAAGQAGRIDADLYASRLAPAMDNAHAAWSNLSRSWSHLMPPHALVNADRSLVEAANEVRAAYRDVAYDRTRPADAFEIADRVDLRATAQTVQQSISSSVDVAHVIGHATDDPDVRVLARLLNARAQHLQGVEGAAADAPSGGWVTAAEHVNNAPAVLPELVREELQARTDAVAASTSVAMGAASSLESKASSPARPAANGRMHQDRAVAQTSVVQSIGLEAGH</sequence>
<reference evidence="2 3" key="1">
    <citation type="submission" date="2020-10" db="EMBL/GenBank/DDBJ databases">
        <title>Janibacter indicus TT2 genome sequence.</title>
        <authorList>
            <person name="Lee K."/>
            <person name="Ganzorig M."/>
        </authorList>
    </citation>
    <scope>NUCLEOTIDE SEQUENCE [LARGE SCALE GENOMIC DNA]</scope>
    <source>
        <strain evidence="2 3">TT2</strain>
    </source>
</reference>
<gene>
    <name evidence="2" type="ORF">IGS73_07570</name>
</gene>
<organism evidence="2 3">
    <name type="scientific">Janibacter indicus</name>
    <dbReference type="NCBI Taxonomy" id="857417"/>
    <lineage>
        <taxon>Bacteria</taxon>
        <taxon>Bacillati</taxon>
        <taxon>Actinomycetota</taxon>
        <taxon>Actinomycetes</taxon>
        <taxon>Micrococcales</taxon>
        <taxon>Intrasporangiaceae</taxon>
        <taxon>Janibacter</taxon>
    </lineage>
</organism>
<feature type="region of interest" description="Disordered" evidence="1">
    <location>
        <begin position="452"/>
        <end position="474"/>
    </location>
</feature>
<dbReference type="EMBL" id="CP062789">
    <property type="protein sequence ID" value="QOK24208.1"/>
    <property type="molecule type" value="Genomic_DNA"/>
</dbReference>
<name>A0A7L9J3R9_9MICO</name>
<dbReference type="Proteomes" id="UP000593998">
    <property type="component" value="Chromosome"/>
</dbReference>
<evidence type="ECO:0000256" key="1">
    <source>
        <dbReference type="SAM" id="MobiDB-lite"/>
    </source>
</evidence>
<evidence type="ECO:0000313" key="3">
    <source>
        <dbReference type="Proteomes" id="UP000593998"/>
    </source>
</evidence>
<dbReference type="RefSeq" id="WP_192912037.1">
    <property type="nucleotide sequence ID" value="NZ_CP062789.1"/>
</dbReference>
<dbReference type="AlphaFoldDB" id="A0A7L9J3R9"/>
<proteinExistence type="predicted"/>